<dbReference type="Pfam" id="PF22662">
    <property type="entry name" value="Csa3_N"/>
    <property type="match status" value="1"/>
</dbReference>
<dbReference type="InterPro" id="IPR036390">
    <property type="entry name" value="WH_DNA-bd_sf"/>
</dbReference>
<dbReference type="RefSeq" id="WP_110271114.1">
    <property type="nucleotide sequence ID" value="NZ_CP029289.2"/>
</dbReference>
<dbReference type="AlphaFoldDB" id="A0A2U9IGS0"/>
<accession>A0A2U9IGS0</accession>
<proteinExistence type="predicted"/>
<dbReference type="OrthoDB" id="97174at2157"/>
<evidence type="ECO:0000259" key="2">
    <source>
        <dbReference type="Pfam" id="PF22662"/>
    </source>
</evidence>
<feature type="domain" description="Csa3 N-terminal" evidence="2">
    <location>
        <begin position="3"/>
        <end position="120"/>
    </location>
</feature>
<dbReference type="GeneID" id="36832914"/>
<dbReference type="Gene3D" id="1.10.10.10">
    <property type="entry name" value="Winged helix-like DNA-binding domain superfamily/Winged helix DNA-binding domain"/>
    <property type="match status" value="1"/>
</dbReference>
<dbReference type="Proteomes" id="UP000248044">
    <property type="component" value="Chromosome"/>
</dbReference>
<dbReference type="EMBL" id="CP029289">
    <property type="protein sequence ID" value="AWR95233.1"/>
    <property type="molecule type" value="Genomic_DNA"/>
</dbReference>
<dbReference type="InterPro" id="IPR038723">
    <property type="entry name" value="ArnR1-like_HTH"/>
</dbReference>
<dbReference type="KEGG" id="abri:DFR85_12120"/>
<dbReference type="GO" id="GO:0003677">
    <property type="term" value="F:DNA binding"/>
    <property type="evidence" value="ECO:0007669"/>
    <property type="project" value="UniProtKB-KW"/>
</dbReference>
<keyword evidence="4" id="KW-1185">Reference proteome</keyword>
<name>A0A2U9IGS0_9CREN</name>
<protein>
    <submittedName>
        <fullName evidence="3">CRISPR locus-related DNA-binding protein</fullName>
    </submittedName>
</protein>
<gene>
    <name evidence="3" type="ORF">DFR85_12120</name>
</gene>
<dbReference type="Gene3D" id="3.40.50.11700">
    <property type="match status" value="1"/>
</dbReference>
<keyword evidence="3" id="KW-0238">DNA-binding</keyword>
<dbReference type="InterPro" id="IPR054588">
    <property type="entry name" value="Csa3_N"/>
</dbReference>
<sequence length="209" mass="23815">MSLLVSSVGFEEKFLLRAFLRRGRSQISGVLLVKPLGDNEKVKKAIDSFNNLLKEVSVQLNILEINYLDYVSSVSSISKWIKSSKYTSFVLSLSSGMRIVNLEILSAFLILDLNAEIEVEAESLEGVISWRIDEMVRKDFEEDDVKILLAIHEGEKSVSEISRRVKIPVTTAWRKVNKLVDNYYIKKEGEQLSLTKKGEIFISIYNNFS</sequence>
<dbReference type="InterPro" id="IPR010163">
    <property type="entry name" value="Csa3"/>
</dbReference>
<feature type="domain" description="ArnR1-like winged helix-turn-helix" evidence="1">
    <location>
        <begin position="146"/>
        <end position="208"/>
    </location>
</feature>
<evidence type="ECO:0000313" key="4">
    <source>
        <dbReference type="Proteomes" id="UP000248044"/>
    </source>
</evidence>
<dbReference type="NCBIfam" id="TIGR01884">
    <property type="entry name" value="cas_HTH"/>
    <property type="match status" value="1"/>
</dbReference>
<dbReference type="InterPro" id="IPR036388">
    <property type="entry name" value="WH-like_DNA-bd_sf"/>
</dbReference>
<reference evidence="3 4" key="1">
    <citation type="submission" date="2018-05" db="EMBL/GenBank/DDBJ databases">
        <title>Complete Genome Sequences of Extremely Thermoacidophilic, Metal-Mobilizing Type-Strain Members of the Archaeal Family Sulfolobaceae: Acidianus brierleyi DSM-1651T, Acidianus sulfidivorans DSM-18786T, Metallosphaera hakonensis DSM-7519T, and Metallosphaera prunae DSM-10039T.</title>
        <authorList>
            <person name="Counts J.A."/>
            <person name="Kelly R.M."/>
        </authorList>
    </citation>
    <scope>NUCLEOTIDE SEQUENCE [LARGE SCALE GENOMIC DNA]</scope>
    <source>
        <strain evidence="3 4">DSM 1651</strain>
    </source>
</reference>
<organism evidence="3 4">
    <name type="scientific">Acidianus brierleyi</name>
    <dbReference type="NCBI Taxonomy" id="41673"/>
    <lineage>
        <taxon>Archaea</taxon>
        <taxon>Thermoproteota</taxon>
        <taxon>Thermoprotei</taxon>
        <taxon>Sulfolobales</taxon>
        <taxon>Sulfolobaceae</taxon>
        <taxon>Acidianus</taxon>
    </lineage>
</organism>
<evidence type="ECO:0000313" key="3">
    <source>
        <dbReference type="EMBL" id="AWR95233.1"/>
    </source>
</evidence>
<evidence type="ECO:0000259" key="1">
    <source>
        <dbReference type="Pfam" id="PF14947"/>
    </source>
</evidence>
<dbReference type="SUPFAM" id="SSF46785">
    <property type="entry name" value="Winged helix' DNA-binding domain"/>
    <property type="match status" value="1"/>
</dbReference>
<dbReference type="Pfam" id="PF14947">
    <property type="entry name" value="HTH_45"/>
    <property type="match status" value="1"/>
</dbReference>